<dbReference type="PANTHER" id="PTHR42996:SF1">
    <property type="entry name" value="PHOSPHATE-BINDING PROTEIN PSTS"/>
    <property type="match status" value="1"/>
</dbReference>
<protein>
    <submittedName>
        <fullName evidence="5">Substrate-binding domain-containing protein</fullName>
    </submittedName>
</protein>
<keyword evidence="3" id="KW-0732">Signal</keyword>
<feature type="chain" id="PRO_5041036840" evidence="3">
    <location>
        <begin position="25"/>
        <end position="404"/>
    </location>
</feature>
<gene>
    <name evidence="5" type="ORF">O9570_06540</name>
</gene>
<dbReference type="Pfam" id="PF12849">
    <property type="entry name" value="PBP_like_2"/>
    <property type="match status" value="1"/>
</dbReference>
<evidence type="ECO:0000313" key="6">
    <source>
        <dbReference type="Proteomes" id="UP001141992"/>
    </source>
</evidence>
<evidence type="ECO:0000256" key="3">
    <source>
        <dbReference type="SAM" id="SignalP"/>
    </source>
</evidence>
<dbReference type="Gene3D" id="3.40.190.10">
    <property type="entry name" value="Periplasmic binding protein-like II"/>
    <property type="match status" value="2"/>
</dbReference>
<dbReference type="InterPro" id="IPR024370">
    <property type="entry name" value="PBP_domain"/>
</dbReference>
<dbReference type="InterPro" id="IPR050962">
    <property type="entry name" value="Phosphate-bind_PstS"/>
</dbReference>
<dbReference type="KEGG" id="axx:ERS451415_02831"/>
<feature type="region of interest" description="Disordered" evidence="2">
    <location>
        <begin position="284"/>
        <end position="304"/>
    </location>
</feature>
<comment type="similarity">
    <text evidence="1">Belongs to the PstS family.</text>
</comment>
<proteinExistence type="inferred from homology"/>
<feature type="signal peptide" evidence="3">
    <location>
        <begin position="1"/>
        <end position="24"/>
    </location>
</feature>
<dbReference type="EMBL" id="JAPZVI010000003">
    <property type="protein sequence ID" value="MCZ8401094.1"/>
    <property type="molecule type" value="Genomic_DNA"/>
</dbReference>
<dbReference type="Proteomes" id="UP001141992">
    <property type="component" value="Unassembled WGS sequence"/>
</dbReference>
<organism evidence="5 6">
    <name type="scientific">Alcaligenes xylosoxydans xylosoxydans</name>
    <name type="common">Achromobacter xylosoxidans</name>
    <dbReference type="NCBI Taxonomy" id="85698"/>
    <lineage>
        <taxon>Bacteria</taxon>
        <taxon>Pseudomonadati</taxon>
        <taxon>Pseudomonadota</taxon>
        <taxon>Betaproteobacteria</taxon>
        <taxon>Burkholderiales</taxon>
        <taxon>Alcaligenaceae</taxon>
        <taxon>Achromobacter</taxon>
    </lineage>
</organism>
<dbReference type="PANTHER" id="PTHR42996">
    <property type="entry name" value="PHOSPHATE-BINDING PROTEIN PSTS"/>
    <property type="match status" value="1"/>
</dbReference>
<dbReference type="SUPFAM" id="SSF53850">
    <property type="entry name" value="Periplasmic binding protein-like II"/>
    <property type="match status" value="1"/>
</dbReference>
<evidence type="ECO:0000256" key="2">
    <source>
        <dbReference type="SAM" id="MobiDB-lite"/>
    </source>
</evidence>
<accession>A0A0D6HLN2</accession>
<comment type="caution">
    <text evidence="5">The sequence shown here is derived from an EMBL/GenBank/DDBJ whole genome shotgun (WGS) entry which is preliminary data.</text>
</comment>
<reference evidence="5" key="1">
    <citation type="submission" date="2022-12" db="EMBL/GenBank/DDBJ databases">
        <authorList>
            <person name="Voronina O.L."/>
            <person name="Kunda M.S."/>
            <person name="Ryzhova N."/>
            <person name="Aksenova E.I."/>
        </authorList>
    </citation>
    <scope>NUCLEOTIDE SEQUENCE</scope>
    <source>
        <strain evidence="5">SCCH136:Ach223948</strain>
    </source>
</reference>
<evidence type="ECO:0000259" key="4">
    <source>
        <dbReference type="Pfam" id="PF12849"/>
    </source>
</evidence>
<evidence type="ECO:0000256" key="1">
    <source>
        <dbReference type="ARBA" id="ARBA00008725"/>
    </source>
</evidence>
<evidence type="ECO:0000313" key="5">
    <source>
        <dbReference type="EMBL" id="MCZ8401094.1"/>
    </source>
</evidence>
<dbReference type="RefSeq" id="WP_024068825.1">
    <property type="nucleotide sequence ID" value="NZ_CP025774.1"/>
</dbReference>
<dbReference type="PROSITE" id="PS51257">
    <property type="entry name" value="PROKAR_LIPOPROTEIN"/>
    <property type="match status" value="1"/>
</dbReference>
<sequence length="404" mass="41754">MSNYLRRFATLCLLAQACIHGAAAGQTIVSGGASLPLPLYQETLAKLPPGIFPSYVGTGSTAGLRAFLLNTADTFGRNGAVHWIGSETPLTQAQIADYLVQGWGRQGDPAGHGPLIQIPAAYVAVTISYKGPSQPVTLSSRQLCAIFSGMVDRWSQLGVSVPPSLDAFKLVYRADGSGTTALLTRHLRAVCETGGALRFTGKSVFREEFPPGPLPAHFVEAHGDDGAAAAMAGNVSAITYIGPDPAYTAGIKQAWLVNLHDGVAYLPTSANVLAAMESTGAPALPNGTAVGRGPGAPGWSSPDNPGNPANWVRIVADPPSGYPIVGSTNLVLSQCYADTIVTSALRVFLKRLYEDPAAIASHQLAPLPATLRAHLLATFVSPAGTPARLNLGNAAVCGDVAGRG</sequence>
<name>A0A0D6HLN2_ALCXX</name>
<feature type="domain" description="PBP" evidence="4">
    <location>
        <begin position="22"/>
        <end position="275"/>
    </location>
</feature>
<dbReference type="AlphaFoldDB" id="A0A0D6HLN2"/>
<dbReference type="eggNOG" id="COG0226">
    <property type="taxonomic scope" value="Bacteria"/>
</dbReference>